<keyword evidence="7 9" id="KW-0413">Isomerase</keyword>
<comment type="catalytic activity">
    <reaction evidence="1 9 10">
        <text>[protein]-peptidylproline (omega=180) = [protein]-peptidylproline (omega=0)</text>
        <dbReference type="Rhea" id="RHEA:16237"/>
        <dbReference type="Rhea" id="RHEA-COMP:10747"/>
        <dbReference type="Rhea" id="RHEA-COMP:10748"/>
        <dbReference type="ChEBI" id="CHEBI:83833"/>
        <dbReference type="ChEBI" id="CHEBI:83834"/>
        <dbReference type="EC" id="5.2.1.8"/>
    </reaction>
</comment>
<dbReference type="Pfam" id="PF00254">
    <property type="entry name" value="FKBP_C"/>
    <property type="match status" value="1"/>
</dbReference>
<evidence type="ECO:0000256" key="8">
    <source>
        <dbReference type="ARBA" id="ARBA00037071"/>
    </source>
</evidence>
<dbReference type="PANTHER" id="PTHR47861:SF3">
    <property type="entry name" value="FKBP-TYPE PEPTIDYL-PROLYL CIS-TRANS ISOMERASE SLYD"/>
    <property type="match status" value="1"/>
</dbReference>
<keyword evidence="4" id="KW-0963">Cytoplasm</keyword>
<evidence type="ECO:0000256" key="9">
    <source>
        <dbReference type="PROSITE-ProRule" id="PRU00277"/>
    </source>
</evidence>
<organism evidence="12 13">
    <name type="scientific">Halarcobacter ebronensis</name>
    <dbReference type="NCBI Taxonomy" id="1462615"/>
    <lineage>
        <taxon>Bacteria</taxon>
        <taxon>Pseudomonadati</taxon>
        <taxon>Campylobacterota</taxon>
        <taxon>Epsilonproteobacteria</taxon>
        <taxon>Campylobacterales</taxon>
        <taxon>Arcobacteraceae</taxon>
        <taxon>Halarcobacter</taxon>
    </lineage>
</organism>
<dbReference type="GO" id="GO:0005737">
    <property type="term" value="C:cytoplasm"/>
    <property type="evidence" value="ECO:0007669"/>
    <property type="project" value="UniProtKB-SubCell"/>
</dbReference>
<keyword evidence="5 9" id="KW-0697">Rotamase</keyword>
<gene>
    <name evidence="12" type="ORF">CRV07_10570</name>
</gene>
<comment type="function">
    <text evidence="8">Also involved in hydrogenase metallocenter assembly, probably by participating in the nickel insertion step. This function in hydrogenase biosynthesis requires chaperone activity and the presence of the metal-binding domain, but not PPIase activity.</text>
</comment>
<keyword evidence="13" id="KW-1185">Reference proteome</keyword>
<evidence type="ECO:0000313" key="13">
    <source>
        <dbReference type="Proteomes" id="UP000289758"/>
    </source>
</evidence>
<evidence type="ECO:0000256" key="1">
    <source>
        <dbReference type="ARBA" id="ARBA00000971"/>
    </source>
</evidence>
<dbReference type="PANTHER" id="PTHR47861">
    <property type="entry name" value="FKBP-TYPE PEPTIDYL-PROLYL CIS-TRANS ISOMERASE SLYD"/>
    <property type="match status" value="1"/>
</dbReference>
<dbReference type="GO" id="GO:0003755">
    <property type="term" value="F:peptidyl-prolyl cis-trans isomerase activity"/>
    <property type="evidence" value="ECO:0007669"/>
    <property type="project" value="UniProtKB-UniRule"/>
</dbReference>
<proteinExistence type="inferred from homology"/>
<reference evidence="12 13" key="1">
    <citation type="submission" date="2017-10" db="EMBL/GenBank/DDBJ databases">
        <title>Genomics of the genus Arcobacter.</title>
        <authorList>
            <person name="Perez-Cataluna A."/>
            <person name="Figueras M.J."/>
        </authorList>
    </citation>
    <scope>NUCLEOTIDE SEQUENCE [LARGE SCALE GENOMIC DNA]</scope>
    <source>
        <strain evidence="12 13">CECT 8441</strain>
    </source>
</reference>
<dbReference type="InterPro" id="IPR046357">
    <property type="entry name" value="PPIase_dom_sf"/>
</dbReference>
<evidence type="ECO:0000256" key="7">
    <source>
        <dbReference type="ARBA" id="ARBA00023235"/>
    </source>
</evidence>
<dbReference type="PROSITE" id="PS50059">
    <property type="entry name" value="FKBP_PPIASE"/>
    <property type="match status" value="1"/>
</dbReference>
<comment type="caution">
    <text evidence="12">The sequence shown here is derived from an EMBL/GenBank/DDBJ whole genome shotgun (WGS) entry which is preliminary data.</text>
</comment>
<evidence type="ECO:0000256" key="3">
    <source>
        <dbReference type="ARBA" id="ARBA00006577"/>
    </source>
</evidence>
<dbReference type="GO" id="GO:0042026">
    <property type="term" value="P:protein refolding"/>
    <property type="evidence" value="ECO:0007669"/>
    <property type="project" value="UniProtKB-ARBA"/>
</dbReference>
<evidence type="ECO:0000313" key="12">
    <source>
        <dbReference type="EMBL" id="RXK04590.1"/>
    </source>
</evidence>
<dbReference type="RefSeq" id="WP_129087651.1">
    <property type="nucleotide sequence ID" value="NZ_CP053836.1"/>
</dbReference>
<dbReference type="Proteomes" id="UP000289758">
    <property type="component" value="Unassembled WGS sequence"/>
</dbReference>
<comment type="subcellular location">
    <subcellularLocation>
        <location evidence="2">Cytoplasm</location>
    </subcellularLocation>
</comment>
<protein>
    <recommendedName>
        <fullName evidence="10">Peptidyl-prolyl cis-trans isomerase</fullName>
        <ecNumber evidence="10">5.2.1.8</ecNumber>
    </recommendedName>
</protein>
<evidence type="ECO:0000256" key="6">
    <source>
        <dbReference type="ARBA" id="ARBA00023186"/>
    </source>
</evidence>
<dbReference type="Gene3D" id="3.10.50.40">
    <property type="match status" value="1"/>
</dbReference>
<sequence length="140" mass="15738">MPIKKNQIVVMNYELKVNNEVIESNLEEGNPIEFVFGLGQILPALEKTVSLMEVGETKVVKIPARDAYGEYDESFTETLPIEEFEDIDLEIGMVLEADDEEDEVVRATVIDVTKEDVTVDYNHPLAGCDLEFKIVIKSVS</sequence>
<dbReference type="SUPFAM" id="SSF54534">
    <property type="entry name" value="FKBP-like"/>
    <property type="match status" value="1"/>
</dbReference>
<dbReference type="AlphaFoldDB" id="A0A4Q1AJP2"/>
<evidence type="ECO:0000256" key="5">
    <source>
        <dbReference type="ARBA" id="ARBA00023110"/>
    </source>
</evidence>
<evidence type="ECO:0000256" key="2">
    <source>
        <dbReference type="ARBA" id="ARBA00004496"/>
    </source>
</evidence>
<dbReference type="EC" id="5.2.1.8" evidence="10"/>
<feature type="domain" description="PPIase FKBP-type" evidence="11">
    <location>
        <begin position="6"/>
        <end position="95"/>
    </location>
</feature>
<accession>A0A4Q1AJP2</accession>
<evidence type="ECO:0000256" key="10">
    <source>
        <dbReference type="RuleBase" id="RU003915"/>
    </source>
</evidence>
<dbReference type="EMBL" id="PDKK01000009">
    <property type="protein sequence ID" value="RXK04590.1"/>
    <property type="molecule type" value="Genomic_DNA"/>
</dbReference>
<evidence type="ECO:0000259" key="11">
    <source>
        <dbReference type="PROSITE" id="PS50059"/>
    </source>
</evidence>
<evidence type="ECO:0000256" key="4">
    <source>
        <dbReference type="ARBA" id="ARBA00022490"/>
    </source>
</evidence>
<comment type="similarity">
    <text evidence="3 10">Belongs to the FKBP-type PPIase family.</text>
</comment>
<keyword evidence="6" id="KW-0143">Chaperone</keyword>
<dbReference type="InterPro" id="IPR001179">
    <property type="entry name" value="PPIase_FKBP_dom"/>
</dbReference>
<name>A0A4Q1AJP2_9BACT</name>
<dbReference type="OrthoDB" id="9808891at2"/>